<dbReference type="InterPro" id="IPR036291">
    <property type="entry name" value="NAD(P)-bd_dom_sf"/>
</dbReference>
<feature type="transmembrane region" description="Helical" evidence="2">
    <location>
        <begin position="60"/>
        <end position="80"/>
    </location>
</feature>
<feature type="transmembrane region" description="Helical" evidence="2">
    <location>
        <begin position="162"/>
        <end position="179"/>
    </location>
</feature>
<dbReference type="PANTHER" id="PTHR43318">
    <property type="entry name" value="UDP-N-ACETYLGLUCOSAMINE 4,6-DEHYDRATASE"/>
    <property type="match status" value="1"/>
</dbReference>
<protein>
    <submittedName>
        <fullName evidence="4">Nucleoside-diphosphate sugar epimerase/dehydratase</fullName>
    </submittedName>
</protein>
<dbReference type="PANTHER" id="PTHR43318:SF1">
    <property type="entry name" value="POLYSACCHARIDE BIOSYNTHESIS PROTEIN EPSC-RELATED"/>
    <property type="match status" value="1"/>
</dbReference>
<dbReference type="CDD" id="cd05237">
    <property type="entry name" value="UDP_invert_4-6DH_SDR_e"/>
    <property type="match status" value="1"/>
</dbReference>
<dbReference type="InterPro" id="IPR051203">
    <property type="entry name" value="Polysaccharide_Synthase-Rel"/>
</dbReference>
<reference evidence="5" key="1">
    <citation type="submission" date="2016-10" db="EMBL/GenBank/DDBJ databases">
        <title>Comparative genomics uncovers the prolific and rare metabolic potential of the cyanobacterial genus Moorea.</title>
        <authorList>
            <person name="Leao T."/>
            <person name="Castelao G."/>
            <person name="Korobeynikov A."/>
            <person name="Monroe E.A."/>
            <person name="Podell S."/>
            <person name="Glukhov E."/>
            <person name="Allen E."/>
            <person name="Gerwick W.H."/>
            <person name="Gerwick L."/>
        </authorList>
    </citation>
    <scope>NUCLEOTIDE SEQUENCE [LARGE SCALE GENOMIC DNA]</scope>
    <source>
        <strain evidence="5">JHB</strain>
    </source>
</reference>
<evidence type="ECO:0000313" key="4">
    <source>
        <dbReference type="EMBL" id="AOY79379.1"/>
    </source>
</evidence>
<feature type="domain" description="Polysaccharide biosynthesis protein CapD-like" evidence="3">
    <location>
        <begin position="300"/>
        <end position="585"/>
    </location>
</feature>
<accession>A0A1D9FVH5</accession>
<feature type="transmembrane region" description="Helical" evidence="2">
    <location>
        <begin position="92"/>
        <end position="113"/>
    </location>
</feature>
<evidence type="ECO:0000313" key="5">
    <source>
        <dbReference type="Proteomes" id="UP000176944"/>
    </source>
</evidence>
<dbReference type="InterPro" id="IPR029063">
    <property type="entry name" value="SAM-dependent_MTases_sf"/>
</dbReference>
<dbReference type="AlphaFoldDB" id="A0A1D9FVH5"/>
<evidence type="ECO:0000256" key="2">
    <source>
        <dbReference type="SAM" id="Phobius"/>
    </source>
</evidence>
<evidence type="ECO:0000256" key="1">
    <source>
        <dbReference type="ARBA" id="ARBA00007430"/>
    </source>
</evidence>
<evidence type="ECO:0000259" key="3">
    <source>
        <dbReference type="Pfam" id="PF02719"/>
    </source>
</evidence>
<keyword evidence="2" id="KW-0812">Transmembrane</keyword>
<feature type="transmembrane region" description="Helical" evidence="2">
    <location>
        <begin position="27"/>
        <end position="48"/>
    </location>
</feature>
<dbReference type="Pfam" id="PF13727">
    <property type="entry name" value="CoA_binding_3"/>
    <property type="match status" value="1"/>
</dbReference>
<comment type="similarity">
    <text evidence="1">Belongs to the polysaccharide synthase family.</text>
</comment>
<sequence length="639" mass="71376">MKSYINYLLIRLYGGYNSISRRQKRQFLVALDAFFFCLAIYIAFWLRFEETLPLSGIVKYAWLIILLIVVKLIGFQVCGIYRPILRYTSLEFITTALQAVFYSSGVLVILAYLQGSWPLPRSVLIIDAFLTLFLLIGLRLLIRSSTHNLAYYAHSNLPPERLLIYGAGAAGSELAAALANHRSYRLIAFIDDNSDLQHRVVIQGLKVYSPAKLRLLWRQKAFDTVILAMPSVTKERKRCILERLQSLSIPVKTVPSLNEMLSGGVSIEKLRKIDIADLLGREEAAPDIELLEMQVTGKVVLVTGAGGSIGSELCRQIAKQQPQCLVLYELSEFALYNIDLELAETYPQLQRFAYLGNVTDKDHLSTVLRDHQVETVYHAAAYKHVPLVEVNAARGIENNVLGTWTTVRCAIECAVKNFVLISTDKAVRPTNIMGASKRVAELVVQALAAQPGHSTRFAIVRFGNVLNSSGSVVPRFSRQIAQGQPITVTHREITRYFMTIPEAARLVMQAGAMASGGEVFLLDMGEPIRIYDLALQMIRLSGLIPQQDIEIKITGLRPGEKLYEELLISGDNVKPTRHHKIFSAQEYFWSWEILQPQLTVLLDKAGLNDRAGIVTQLCNLVPEYQPSGCNVPIKSSVGV</sequence>
<feature type="transmembrane region" description="Helical" evidence="2">
    <location>
        <begin position="119"/>
        <end position="142"/>
    </location>
</feature>
<proteinExistence type="inferred from homology"/>
<name>A0A1D9FVH5_MOOP1</name>
<keyword evidence="2" id="KW-1133">Transmembrane helix</keyword>
<organism evidence="4 5">
    <name type="scientific">Moorena producens (strain JHB)</name>
    <dbReference type="NCBI Taxonomy" id="1454205"/>
    <lineage>
        <taxon>Bacteria</taxon>
        <taxon>Bacillati</taxon>
        <taxon>Cyanobacteriota</taxon>
        <taxon>Cyanophyceae</taxon>
        <taxon>Coleofasciculales</taxon>
        <taxon>Coleofasciculaceae</taxon>
        <taxon>Moorena</taxon>
    </lineage>
</organism>
<dbReference type="SUPFAM" id="SSF51735">
    <property type="entry name" value="NAD(P)-binding Rossmann-fold domains"/>
    <property type="match status" value="1"/>
</dbReference>
<keyword evidence="2" id="KW-0472">Membrane</keyword>
<dbReference type="Proteomes" id="UP000176944">
    <property type="component" value="Chromosome"/>
</dbReference>
<gene>
    <name evidence="4" type="ORF">BJP36_05045</name>
</gene>
<dbReference type="EMBL" id="CP017708">
    <property type="protein sequence ID" value="AOY79379.1"/>
    <property type="molecule type" value="Genomic_DNA"/>
</dbReference>
<dbReference type="SUPFAM" id="SSF53335">
    <property type="entry name" value="S-adenosyl-L-methionine-dependent methyltransferases"/>
    <property type="match status" value="1"/>
</dbReference>
<dbReference type="Gene3D" id="3.40.50.720">
    <property type="entry name" value="NAD(P)-binding Rossmann-like Domain"/>
    <property type="match status" value="2"/>
</dbReference>
<dbReference type="InterPro" id="IPR003869">
    <property type="entry name" value="Polysac_CapD-like"/>
</dbReference>
<dbReference type="Pfam" id="PF02719">
    <property type="entry name" value="Polysacc_synt_2"/>
    <property type="match status" value="1"/>
</dbReference>